<keyword evidence="4" id="KW-0804">Transcription</keyword>
<dbReference type="PANTHER" id="PTHR13130:SF4">
    <property type="entry name" value="MEDIATOR OF RNA POLYMERASE II TRANSCRIPTION SUBUNIT 27"/>
    <property type="match status" value="1"/>
</dbReference>
<dbReference type="GO" id="GO:0006357">
    <property type="term" value="P:regulation of transcription by RNA polymerase II"/>
    <property type="evidence" value="ECO:0007669"/>
    <property type="project" value="TreeGrafter"/>
</dbReference>
<comment type="similarity">
    <text evidence="2">Belongs to the Mediator complex subunit 27 family.</text>
</comment>
<keyword evidence="3" id="KW-0805">Transcription regulation</keyword>
<evidence type="ECO:0000313" key="6">
    <source>
        <dbReference type="EMBL" id="KAJ7971668.1"/>
    </source>
</evidence>
<comment type="caution">
    <text evidence="6">The sequence shown here is derived from an EMBL/GenBank/DDBJ whole genome shotgun (WGS) entry which is preliminary data.</text>
</comment>
<organism evidence="6 7">
    <name type="scientific">Quillaja saponaria</name>
    <name type="common">Soap bark tree</name>
    <dbReference type="NCBI Taxonomy" id="32244"/>
    <lineage>
        <taxon>Eukaryota</taxon>
        <taxon>Viridiplantae</taxon>
        <taxon>Streptophyta</taxon>
        <taxon>Embryophyta</taxon>
        <taxon>Tracheophyta</taxon>
        <taxon>Spermatophyta</taxon>
        <taxon>Magnoliopsida</taxon>
        <taxon>eudicotyledons</taxon>
        <taxon>Gunneridae</taxon>
        <taxon>Pentapetalae</taxon>
        <taxon>rosids</taxon>
        <taxon>fabids</taxon>
        <taxon>Fabales</taxon>
        <taxon>Quillajaceae</taxon>
        <taxon>Quillaja</taxon>
    </lineage>
</organism>
<keyword evidence="5" id="KW-0539">Nucleus</keyword>
<dbReference type="InterPro" id="IPR021627">
    <property type="entry name" value="Mediator_Med27"/>
</dbReference>
<keyword evidence="7" id="KW-1185">Reference proteome</keyword>
<comment type="subcellular location">
    <subcellularLocation>
        <location evidence="1">Nucleus</location>
    </subcellularLocation>
</comment>
<evidence type="ECO:0000256" key="1">
    <source>
        <dbReference type="ARBA" id="ARBA00004123"/>
    </source>
</evidence>
<name>A0AAD7PYV4_QUISA</name>
<dbReference type="EMBL" id="JARAOO010000004">
    <property type="protein sequence ID" value="KAJ7971668.1"/>
    <property type="molecule type" value="Genomic_DNA"/>
</dbReference>
<evidence type="ECO:0000256" key="5">
    <source>
        <dbReference type="ARBA" id="ARBA00023242"/>
    </source>
</evidence>
<dbReference type="Pfam" id="PF11571">
    <property type="entry name" value="Med27"/>
    <property type="match status" value="1"/>
</dbReference>
<evidence type="ECO:0000256" key="2">
    <source>
        <dbReference type="ARBA" id="ARBA00008048"/>
    </source>
</evidence>
<evidence type="ECO:0000313" key="7">
    <source>
        <dbReference type="Proteomes" id="UP001163823"/>
    </source>
</evidence>
<dbReference type="AlphaFoldDB" id="A0AAD7PYV4"/>
<sequence>MCIAKSGDPTTLMIISVQGTKYHLLILAHRHKWADFHLDMAILYASPSLFRLWQSGSTLWLALKAFTDQKRCFFPHLDNGLQNTDSFPKKHRGPQEMSVDPEITRDLWKLLDVLSRLEKEVPNVEIFTFERLDWLKRANSLPSSTNESSIEHNFHSSNKLSSCPVGAIIVEKVAIIELLCPSVFRVVVSLHPSGSIDPDDVAFFSPDEHWICSYQTLFTKTCSKCGRLLAMDRQKASMLSPVHRPYWLFSMSNISATISSTKDQNIDVAQAYHVGCS</sequence>
<reference evidence="6" key="1">
    <citation type="journal article" date="2023" name="Science">
        <title>Elucidation of the pathway for biosynthesis of saponin adjuvants from the soapbark tree.</title>
        <authorList>
            <person name="Reed J."/>
            <person name="Orme A."/>
            <person name="El-Demerdash A."/>
            <person name="Owen C."/>
            <person name="Martin L.B.B."/>
            <person name="Misra R.C."/>
            <person name="Kikuchi S."/>
            <person name="Rejzek M."/>
            <person name="Martin A.C."/>
            <person name="Harkess A."/>
            <person name="Leebens-Mack J."/>
            <person name="Louveau T."/>
            <person name="Stephenson M.J."/>
            <person name="Osbourn A."/>
        </authorList>
    </citation>
    <scope>NUCLEOTIDE SEQUENCE</scope>
    <source>
        <strain evidence="6">S10</strain>
    </source>
</reference>
<evidence type="ECO:0000256" key="3">
    <source>
        <dbReference type="ARBA" id="ARBA00023015"/>
    </source>
</evidence>
<evidence type="ECO:0000256" key="4">
    <source>
        <dbReference type="ARBA" id="ARBA00023163"/>
    </source>
</evidence>
<dbReference type="GO" id="GO:0016592">
    <property type="term" value="C:mediator complex"/>
    <property type="evidence" value="ECO:0007669"/>
    <property type="project" value="InterPro"/>
</dbReference>
<proteinExistence type="inferred from homology"/>
<protein>
    <submittedName>
        <fullName evidence="6">Mediator of RNA polymerase II transcription subunit 27</fullName>
    </submittedName>
</protein>
<dbReference type="GO" id="GO:0003713">
    <property type="term" value="F:transcription coactivator activity"/>
    <property type="evidence" value="ECO:0007669"/>
    <property type="project" value="TreeGrafter"/>
</dbReference>
<dbReference type="Proteomes" id="UP001163823">
    <property type="component" value="Chromosome 4"/>
</dbReference>
<dbReference type="KEGG" id="qsa:O6P43_009666"/>
<accession>A0AAD7PYV4</accession>
<dbReference type="PANTHER" id="PTHR13130">
    <property type="entry name" value="34 KDA TRANSCRIPTIONAL CO-ACTIVATOR-RELATED"/>
    <property type="match status" value="1"/>
</dbReference>
<gene>
    <name evidence="6" type="ORF">O6P43_009666</name>
</gene>